<protein>
    <submittedName>
        <fullName evidence="1">Uncharacterized protein</fullName>
    </submittedName>
</protein>
<organism evidence="1 2">
    <name type="scientific">Catharanthus roseus</name>
    <name type="common">Madagascar periwinkle</name>
    <name type="synonym">Vinca rosea</name>
    <dbReference type="NCBI Taxonomy" id="4058"/>
    <lineage>
        <taxon>Eukaryota</taxon>
        <taxon>Viridiplantae</taxon>
        <taxon>Streptophyta</taxon>
        <taxon>Embryophyta</taxon>
        <taxon>Tracheophyta</taxon>
        <taxon>Spermatophyta</taxon>
        <taxon>Magnoliopsida</taxon>
        <taxon>eudicotyledons</taxon>
        <taxon>Gunneridae</taxon>
        <taxon>Pentapetalae</taxon>
        <taxon>asterids</taxon>
        <taxon>lamiids</taxon>
        <taxon>Gentianales</taxon>
        <taxon>Apocynaceae</taxon>
        <taxon>Rauvolfioideae</taxon>
        <taxon>Vinceae</taxon>
        <taxon>Catharanthinae</taxon>
        <taxon>Catharanthus</taxon>
    </lineage>
</organism>
<name>A0ACC0AYA4_CATRO</name>
<evidence type="ECO:0000313" key="2">
    <source>
        <dbReference type="Proteomes" id="UP001060085"/>
    </source>
</evidence>
<reference evidence="2" key="1">
    <citation type="journal article" date="2023" name="Nat. Plants">
        <title>Single-cell RNA sequencing provides a high-resolution roadmap for understanding the multicellular compartmentation of specialized metabolism.</title>
        <authorList>
            <person name="Sun S."/>
            <person name="Shen X."/>
            <person name="Li Y."/>
            <person name="Li Y."/>
            <person name="Wang S."/>
            <person name="Li R."/>
            <person name="Zhang H."/>
            <person name="Shen G."/>
            <person name="Guo B."/>
            <person name="Wei J."/>
            <person name="Xu J."/>
            <person name="St-Pierre B."/>
            <person name="Chen S."/>
            <person name="Sun C."/>
        </authorList>
    </citation>
    <scope>NUCLEOTIDE SEQUENCE [LARGE SCALE GENOMIC DNA]</scope>
</reference>
<dbReference type="Proteomes" id="UP001060085">
    <property type="component" value="Linkage Group LG04"/>
</dbReference>
<gene>
    <name evidence="1" type="ORF">M9H77_15851</name>
</gene>
<evidence type="ECO:0000313" key="1">
    <source>
        <dbReference type="EMBL" id="KAI5665998.1"/>
    </source>
</evidence>
<keyword evidence="2" id="KW-1185">Reference proteome</keyword>
<dbReference type="EMBL" id="CM044704">
    <property type="protein sequence ID" value="KAI5665998.1"/>
    <property type="molecule type" value="Genomic_DNA"/>
</dbReference>
<accession>A0ACC0AYA4</accession>
<proteinExistence type="predicted"/>
<comment type="caution">
    <text evidence="1">The sequence shown here is derived from an EMBL/GenBank/DDBJ whole genome shotgun (WGS) entry which is preliminary data.</text>
</comment>
<sequence>MVLQNRLDYGFNGYQVPPTPRAARSARKRGIYRRKVDDSQMCAFDLLATIAGKLLTEGGTSPSSVDMGSGKEKSEAVKDSYKEDQHEEDKHPNAKFCKEDTCGRSFIVSELVLQAPILNNGSKELPPTQNDVCSGPASGITSSESSEKVGSDEHLANDEIKAGTGHCSGKADIELFGCRLSPGCKLEDESKKQIKVEPNDLKLSISTRDDVCNSDCAVAWDQKPYTLGSSDDSVKFSQTRDSISCGSLPFNRENVKLVTRDDDEKSAGCLQSSTRNKAFRLSPHTGDRKIRKFLVSKYWKVPNLKDDEHLKTDADAKHAYQNAKNGNKRQRSQRDYPFKKRKLYGCTSVSNSDGGISSDETCKSPRKGSAGDSSDSMLPRVTAISSSAAGEHSSLHSKNSPVKLKIKSFRVPEFFIEIPETATVGSLKKTVMEAVTAILSGGLHVGVLLQGKKIRDDNKTLLQSGISHDNKPDALGFTLEPNTSQSPHCLNPEDHPFLLPCDAPEPLSRYPPVSVTNHNAVHRGTSDASADPPGTNLSNFIESDHDSAPSPPDMSLEKSTVDSRALVAVPAMNVGPLTVVPMRKSKRSEAAQRRIRRPFSVSEVEALVQAVEKLGTGRWRDVKLRAFDNAKHRTYVDLKDKWKTLVHTARISPQQRRGEPVPQELLDRVLTAHAYWSQQQVKQQFKQPTEACRLL</sequence>